<keyword evidence="2" id="KW-0238">DNA-binding</keyword>
<dbReference type="SUPFAM" id="SSF46785">
    <property type="entry name" value="Winged helix' DNA-binding domain"/>
    <property type="match status" value="1"/>
</dbReference>
<evidence type="ECO:0000313" key="6">
    <source>
        <dbReference type="Proteomes" id="UP000228948"/>
    </source>
</evidence>
<dbReference type="Pfam" id="PF01047">
    <property type="entry name" value="MarR"/>
    <property type="match status" value="1"/>
</dbReference>
<evidence type="ECO:0000256" key="3">
    <source>
        <dbReference type="ARBA" id="ARBA00023163"/>
    </source>
</evidence>
<sequence length="165" mass="18488">MLDRSSETLIALRRIVHALEANAREMARASGLTQAQLLVLHTLARNGQEMPRDIARSLGVGQATISIQIDKLEMRGLVRRERRQADRRAVWVILTETGRNLLDQTPDPLYERFSARFRDLSSWEQAMLMAVTERVAGMLDAEDTTPLLHPAETTEAAALYPPEAG</sequence>
<protein>
    <submittedName>
        <fullName evidence="5">MarR family transcriptional regulator</fullName>
    </submittedName>
</protein>
<dbReference type="PRINTS" id="PR00598">
    <property type="entry name" value="HTHMARR"/>
</dbReference>
<evidence type="ECO:0000313" key="5">
    <source>
        <dbReference type="EMBL" id="ATX66114.1"/>
    </source>
</evidence>
<dbReference type="RefSeq" id="WP_071480634.1">
    <property type="nucleotide sequence ID" value="NZ_CP024899.1"/>
</dbReference>
<proteinExistence type="predicted"/>
<dbReference type="PROSITE" id="PS50995">
    <property type="entry name" value="HTH_MARR_2"/>
    <property type="match status" value="1"/>
</dbReference>
<evidence type="ECO:0000256" key="1">
    <source>
        <dbReference type="ARBA" id="ARBA00023015"/>
    </source>
</evidence>
<dbReference type="GO" id="GO:0003700">
    <property type="term" value="F:DNA-binding transcription factor activity"/>
    <property type="evidence" value="ECO:0007669"/>
    <property type="project" value="InterPro"/>
</dbReference>
<dbReference type="OrthoDB" id="8447118at2"/>
<keyword evidence="3" id="KW-0804">Transcription</keyword>
<dbReference type="InterPro" id="IPR036388">
    <property type="entry name" value="WH-like_DNA-bd_sf"/>
</dbReference>
<dbReference type="SMART" id="SM00347">
    <property type="entry name" value="HTH_MARR"/>
    <property type="match status" value="1"/>
</dbReference>
<evidence type="ECO:0000256" key="2">
    <source>
        <dbReference type="ARBA" id="ARBA00023125"/>
    </source>
</evidence>
<dbReference type="Gene3D" id="1.10.10.10">
    <property type="entry name" value="Winged helix-like DNA-binding domain superfamily/Winged helix DNA-binding domain"/>
    <property type="match status" value="1"/>
</dbReference>
<evidence type="ECO:0000259" key="4">
    <source>
        <dbReference type="PROSITE" id="PS50995"/>
    </source>
</evidence>
<dbReference type="GO" id="GO:0003677">
    <property type="term" value="F:DNA binding"/>
    <property type="evidence" value="ECO:0007669"/>
    <property type="project" value="UniProtKB-KW"/>
</dbReference>
<dbReference type="PANTHER" id="PTHR42756:SF1">
    <property type="entry name" value="TRANSCRIPTIONAL REPRESSOR OF EMRAB OPERON"/>
    <property type="match status" value="1"/>
</dbReference>
<name>A0A2K8K9I9_9RHOB</name>
<accession>A0A2K8K9I9</accession>
<dbReference type="PANTHER" id="PTHR42756">
    <property type="entry name" value="TRANSCRIPTIONAL REGULATOR, MARR"/>
    <property type="match status" value="1"/>
</dbReference>
<dbReference type="AlphaFoldDB" id="A0A2K8K9I9"/>
<dbReference type="PROSITE" id="PS01117">
    <property type="entry name" value="HTH_MARR_1"/>
    <property type="match status" value="1"/>
</dbReference>
<dbReference type="Proteomes" id="UP000228948">
    <property type="component" value="Chromosome"/>
</dbReference>
<keyword evidence="1" id="KW-0805">Transcription regulation</keyword>
<dbReference type="EMBL" id="CP024899">
    <property type="protein sequence ID" value="ATX66114.1"/>
    <property type="molecule type" value="Genomic_DNA"/>
</dbReference>
<gene>
    <name evidence="5" type="ORF">BG454_10025</name>
</gene>
<dbReference type="STRING" id="441209.GCA_001870665_01783"/>
<reference evidence="5 6" key="1">
    <citation type="submission" date="2017-11" db="EMBL/GenBank/DDBJ databases">
        <title>Revised Sequence and Annotation of the Rhodobaca barguzinensis strain alga05 Genome.</title>
        <authorList>
            <person name="Kopejtka K."/>
            <person name="Tomasch J.M."/>
            <person name="Bunk B."/>
            <person name="Koblizek M."/>
        </authorList>
    </citation>
    <scope>NUCLEOTIDE SEQUENCE [LARGE SCALE GENOMIC DNA]</scope>
    <source>
        <strain evidence="6">alga05</strain>
    </source>
</reference>
<dbReference type="InterPro" id="IPR036390">
    <property type="entry name" value="WH_DNA-bd_sf"/>
</dbReference>
<feature type="domain" description="HTH marR-type" evidence="4">
    <location>
        <begin position="5"/>
        <end position="137"/>
    </location>
</feature>
<organism evidence="5 6">
    <name type="scientific">Roseinatronobacter bogoriensis subsp. barguzinensis</name>
    <dbReference type="NCBI Taxonomy" id="441209"/>
    <lineage>
        <taxon>Bacteria</taxon>
        <taxon>Pseudomonadati</taxon>
        <taxon>Pseudomonadota</taxon>
        <taxon>Alphaproteobacteria</taxon>
        <taxon>Rhodobacterales</taxon>
        <taxon>Paracoccaceae</taxon>
        <taxon>Roseinatronobacter</taxon>
    </lineage>
</organism>
<keyword evidence="6" id="KW-1185">Reference proteome</keyword>
<dbReference type="InterPro" id="IPR000835">
    <property type="entry name" value="HTH_MarR-typ"/>
</dbReference>
<dbReference type="InterPro" id="IPR023187">
    <property type="entry name" value="Tscrpt_reg_MarR-type_CS"/>
</dbReference>
<dbReference type="KEGG" id="rbg:BG454_10025"/>